<dbReference type="Pfam" id="PF00528">
    <property type="entry name" value="BPD_transp_1"/>
    <property type="match status" value="1"/>
</dbReference>
<feature type="transmembrane region" description="Helical" evidence="7">
    <location>
        <begin position="238"/>
        <end position="256"/>
    </location>
</feature>
<comment type="subcellular location">
    <subcellularLocation>
        <location evidence="1 7">Cell membrane</location>
        <topology evidence="1 7">Multi-pass membrane protein</topology>
    </subcellularLocation>
</comment>
<dbReference type="SUPFAM" id="SSF161098">
    <property type="entry name" value="MetI-like"/>
    <property type="match status" value="1"/>
</dbReference>
<keyword evidence="4 7" id="KW-0812">Transmembrane</keyword>
<evidence type="ECO:0000256" key="4">
    <source>
        <dbReference type="ARBA" id="ARBA00022692"/>
    </source>
</evidence>
<dbReference type="EMBL" id="JAGSOG010000106">
    <property type="protein sequence ID" value="MBR7835714.1"/>
    <property type="molecule type" value="Genomic_DNA"/>
</dbReference>
<dbReference type="PANTHER" id="PTHR43744:SF8">
    <property type="entry name" value="SN-GLYCEROL-3-PHOSPHATE TRANSPORT SYSTEM PERMEASE PROTEIN UGPE"/>
    <property type="match status" value="1"/>
</dbReference>
<feature type="transmembrane region" description="Helical" evidence="7">
    <location>
        <begin position="69"/>
        <end position="88"/>
    </location>
</feature>
<gene>
    <name evidence="9" type="ORF">KDL01_20730</name>
</gene>
<evidence type="ECO:0000256" key="7">
    <source>
        <dbReference type="RuleBase" id="RU363032"/>
    </source>
</evidence>
<evidence type="ECO:0000256" key="2">
    <source>
        <dbReference type="ARBA" id="ARBA00022448"/>
    </source>
</evidence>
<reference evidence="9" key="1">
    <citation type="submission" date="2021-04" db="EMBL/GenBank/DDBJ databases">
        <title>Genome based classification of Actinospica acidithermotolerans sp. nov., an actinobacterium isolated from an Indonesian hot spring.</title>
        <authorList>
            <person name="Kusuma A.B."/>
            <person name="Putra K.E."/>
            <person name="Nafisah S."/>
            <person name="Loh J."/>
            <person name="Nouioui I."/>
            <person name="Goodfellow M."/>
        </authorList>
    </citation>
    <scope>NUCLEOTIDE SEQUENCE</scope>
    <source>
        <strain evidence="9">CSCA 57</strain>
    </source>
</reference>
<keyword evidence="3" id="KW-1003">Cell membrane</keyword>
<organism evidence="9 10">
    <name type="scientific">Actinospica durhamensis</name>
    <dbReference type="NCBI Taxonomy" id="1508375"/>
    <lineage>
        <taxon>Bacteria</taxon>
        <taxon>Bacillati</taxon>
        <taxon>Actinomycetota</taxon>
        <taxon>Actinomycetes</taxon>
        <taxon>Catenulisporales</taxon>
        <taxon>Actinospicaceae</taxon>
        <taxon>Actinospica</taxon>
    </lineage>
</organism>
<dbReference type="AlphaFoldDB" id="A0A941EXE9"/>
<dbReference type="InterPro" id="IPR000515">
    <property type="entry name" value="MetI-like"/>
</dbReference>
<dbReference type="GO" id="GO:0055085">
    <property type="term" value="P:transmembrane transport"/>
    <property type="evidence" value="ECO:0007669"/>
    <property type="project" value="InterPro"/>
</dbReference>
<evidence type="ECO:0000313" key="9">
    <source>
        <dbReference type="EMBL" id="MBR7835714.1"/>
    </source>
</evidence>
<comment type="similarity">
    <text evidence="7">Belongs to the binding-protein-dependent transport system permease family.</text>
</comment>
<keyword evidence="2 7" id="KW-0813">Transport</keyword>
<keyword evidence="6 7" id="KW-0472">Membrane</keyword>
<evidence type="ECO:0000259" key="8">
    <source>
        <dbReference type="PROSITE" id="PS50928"/>
    </source>
</evidence>
<accession>A0A941EXE9</accession>
<feature type="domain" description="ABC transmembrane type-1" evidence="8">
    <location>
        <begin position="63"/>
        <end position="256"/>
    </location>
</feature>
<dbReference type="PANTHER" id="PTHR43744">
    <property type="entry name" value="ABC TRANSPORTER PERMEASE PROTEIN MG189-RELATED-RELATED"/>
    <property type="match status" value="1"/>
</dbReference>
<proteinExistence type="inferred from homology"/>
<evidence type="ECO:0000256" key="5">
    <source>
        <dbReference type="ARBA" id="ARBA00022989"/>
    </source>
</evidence>
<sequence length="271" mass="29372">MTTRTARRRAAGLGYYGTAGALAILFLLPLAWSGWASVRTPHGFGLASYRNMIHYGDGIGTYLRNSLEVTAMTVAGTLAVSLLGGYAFGRFRFPGKNLLFLATLAILMVPYPTILIPLYVLLGWLGLQNSLAGLAAVLVMFQLPFATFLMRNSFEAVPQELEDSAAVDGCGTFTALTRVMIHVVRPAVVTVGLFAFLAAWNEFFAALILLNSSDKFTLPLAVVDMEGRTFGSIDYPTLQAGVVFMAIPCLFLFLLLQRSYVRGFMSGALRG</sequence>
<dbReference type="InterPro" id="IPR035906">
    <property type="entry name" value="MetI-like_sf"/>
</dbReference>
<dbReference type="Gene3D" id="1.10.3720.10">
    <property type="entry name" value="MetI-like"/>
    <property type="match status" value="1"/>
</dbReference>
<dbReference type="CDD" id="cd06261">
    <property type="entry name" value="TM_PBP2"/>
    <property type="match status" value="1"/>
</dbReference>
<evidence type="ECO:0000256" key="1">
    <source>
        <dbReference type="ARBA" id="ARBA00004651"/>
    </source>
</evidence>
<feature type="transmembrane region" description="Helical" evidence="7">
    <location>
        <begin position="187"/>
        <end position="210"/>
    </location>
</feature>
<evidence type="ECO:0000256" key="6">
    <source>
        <dbReference type="ARBA" id="ARBA00023136"/>
    </source>
</evidence>
<protein>
    <submittedName>
        <fullName evidence="9">Carbohydrate ABC transporter permease</fullName>
    </submittedName>
</protein>
<name>A0A941EXE9_9ACTN</name>
<feature type="transmembrane region" description="Helical" evidence="7">
    <location>
        <begin position="12"/>
        <end position="32"/>
    </location>
</feature>
<feature type="transmembrane region" description="Helical" evidence="7">
    <location>
        <begin position="131"/>
        <end position="150"/>
    </location>
</feature>
<dbReference type="Proteomes" id="UP000675781">
    <property type="component" value="Unassembled WGS sequence"/>
</dbReference>
<evidence type="ECO:0000313" key="10">
    <source>
        <dbReference type="Proteomes" id="UP000675781"/>
    </source>
</evidence>
<keyword evidence="10" id="KW-1185">Reference proteome</keyword>
<evidence type="ECO:0000256" key="3">
    <source>
        <dbReference type="ARBA" id="ARBA00022475"/>
    </source>
</evidence>
<keyword evidence="5 7" id="KW-1133">Transmembrane helix</keyword>
<feature type="transmembrane region" description="Helical" evidence="7">
    <location>
        <begin position="100"/>
        <end position="125"/>
    </location>
</feature>
<comment type="caution">
    <text evidence="9">The sequence shown here is derived from an EMBL/GenBank/DDBJ whole genome shotgun (WGS) entry which is preliminary data.</text>
</comment>
<dbReference type="PROSITE" id="PS50928">
    <property type="entry name" value="ABC_TM1"/>
    <property type="match status" value="1"/>
</dbReference>
<dbReference type="GO" id="GO:0005886">
    <property type="term" value="C:plasma membrane"/>
    <property type="evidence" value="ECO:0007669"/>
    <property type="project" value="UniProtKB-SubCell"/>
</dbReference>